<dbReference type="AlphaFoldDB" id="T1CYT0"/>
<dbReference type="GO" id="GO:0005524">
    <property type="term" value="F:ATP binding"/>
    <property type="evidence" value="ECO:0007669"/>
    <property type="project" value="UniProtKB-KW"/>
</dbReference>
<accession>T1CYT0</accession>
<dbReference type="PANTHER" id="PTHR43297:SF2">
    <property type="entry name" value="DIPEPTIDE TRANSPORT ATP-BINDING PROTEIN DPPD"/>
    <property type="match status" value="1"/>
</dbReference>
<evidence type="ECO:0000259" key="5">
    <source>
        <dbReference type="Pfam" id="PF00005"/>
    </source>
</evidence>
<feature type="non-terminal residue" evidence="6">
    <location>
        <position position="165"/>
    </location>
</feature>
<keyword evidence="3" id="KW-1003">Cell membrane</keyword>
<dbReference type="EMBL" id="AUZY01001593">
    <property type="protein sequence ID" value="EQD74459.1"/>
    <property type="molecule type" value="Genomic_DNA"/>
</dbReference>
<dbReference type="InterPro" id="IPR003439">
    <property type="entry name" value="ABC_transporter-like_ATP-bd"/>
</dbReference>
<dbReference type="InterPro" id="IPR050388">
    <property type="entry name" value="ABC_Ni/Peptide_Import"/>
</dbReference>
<name>T1CYT0_9ZZZZ</name>
<evidence type="ECO:0000256" key="3">
    <source>
        <dbReference type="ARBA" id="ARBA00022475"/>
    </source>
</evidence>
<gene>
    <name evidence="6" type="ORF">B1B_02654</name>
</gene>
<dbReference type="SUPFAM" id="SSF52540">
    <property type="entry name" value="P-loop containing nucleoside triphosphate hydrolases"/>
    <property type="match status" value="1"/>
</dbReference>
<keyword evidence="6" id="KW-0067">ATP-binding</keyword>
<evidence type="ECO:0000256" key="2">
    <source>
        <dbReference type="ARBA" id="ARBA00022448"/>
    </source>
</evidence>
<keyword evidence="2" id="KW-0813">Transport</keyword>
<keyword evidence="6" id="KW-0547">Nucleotide-binding</keyword>
<proteinExistence type="predicted"/>
<dbReference type="GO" id="GO:0016020">
    <property type="term" value="C:membrane"/>
    <property type="evidence" value="ECO:0007669"/>
    <property type="project" value="UniProtKB-SubCell"/>
</dbReference>
<reference evidence="6" key="1">
    <citation type="submission" date="2013-08" db="EMBL/GenBank/DDBJ databases">
        <authorList>
            <person name="Mendez C."/>
            <person name="Richter M."/>
            <person name="Ferrer M."/>
            <person name="Sanchez J."/>
        </authorList>
    </citation>
    <scope>NUCLEOTIDE SEQUENCE</scope>
</reference>
<dbReference type="Pfam" id="PF00005">
    <property type="entry name" value="ABC_tran"/>
    <property type="match status" value="1"/>
</dbReference>
<feature type="domain" description="ABC transporter" evidence="5">
    <location>
        <begin position="24"/>
        <end position="125"/>
    </location>
</feature>
<dbReference type="PANTHER" id="PTHR43297">
    <property type="entry name" value="OLIGOPEPTIDE TRANSPORT ATP-BINDING PROTEIN APPD"/>
    <property type="match status" value="1"/>
</dbReference>
<keyword evidence="4" id="KW-0472">Membrane</keyword>
<sequence>EDIYLKVTDLVTNFYTSRGIVKALDKISFSIRKGEIFGMVGESGCGKSVTALSIMDLIPDPPGRVVSGKVEIDGFNIFSDLANIARIEVRSQTNVKVKRNKRAMKRHNFMLSKIRGKKAGMIFQEPSLSLNPVLRAGEQITENILLHNKKPIADSLINRANLSLD</sequence>
<feature type="non-terminal residue" evidence="6">
    <location>
        <position position="1"/>
    </location>
</feature>
<dbReference type="GO" id="GO:0016887">
    <property type="term" value="F:ATP hydrolysis activity"/>
    <property type="evidence" value="ECO:0007669"/>
    <property type="project" value="InterPro"/>
</dbReference>
<protein>
    <submittedName>
        <fullName evidence="6">Oligopeptide/dipeptide ABC transporter, ATP-binding protein</fullName>
    </submittedName>
</protein>
<organism evidence="6">
    <name type="scientific">mine drainage metagenome</name>
    <dbReference type="NCBI Taxonomy" id="410659"/>
    <lineage>
        <taxon>unclassified sequences</taxon>
        <taxon>metagenomes</taxon>
        <taxon>ecological metagenomes</taxon>
    </lineage>
</organism>
<comment type="subcellular location">
    <subcellularLocation>
        <location evidence="1">Membrane</location>
    </subcellularLocation>
</comment>
<comment type="caution">
    <text evidence="6">The sequence shown here is derived from an EMBL/GenBank/DDBJ whole genome shotgun (WGS) entry which is preliminary data.</text>
</comment>
<dbReference type="Gene3D" id="3.40.50.300">
    <property type="entry name" value="P-loop containing nucleotide triphosphate hydrolases"/>
    <property type="match status" value="1"/>
</dbReference>
<evidence type="ECO:0000256" key="4">
    <source>
        <dbReference type="ARBA" id="ARBA00023136"/>
    </source>
</evidence>
<reference evidence="6" key="2">
    <citation type="journal article" date="2014" name="ISME J.">
        <title>Microbial stratification in low pH oxic and suboxic macroscopic growths along an acid mine drainage.</title>
        <authorList>
            <person name="Mendez-Garcia C."/>
            <person name="Mesa V."/>
            <person name="Sprenger R.R."/>
            <person name="Richter M."/>
            <person name="Diez M.S."/>
            <person name="Solano J."/>
            <person name="Bargiela R."/>
            <person name="Golyshina O.V."/>
            <person name="Manteca A."/>
            <person name="Ramos J.L."/>
            <person name="Gallego J.R."/>
            <person name="Llorente I."/>
            <person name="Martins Dos Santos V.A."/>
            <person name="Jensen O.N."/>
            <person name="Pelaez A.I."/>
            <person name="Sanchez J."/>
            <person name="Ferrer M."/>
        </authorList>
    </citation>
    <scope>NUCLEOTIDE SEQUENCE</scope>
</reference>
<evidence type="ECO:0000256" key="1">
    <source>
        <dbReference type="ARBA" id="ARBA00004370"/>
    </source>
</evidence>
<dbReference type="InterPro" id="IPR027417">
    <property type="entry name" value="P-loop_NTPase"/>
</dbReference>
<evidence type="ECO:0000313" key="6">
    <source>
        <dbReference type="EMBL" id="EQD74459.1"/>
    </source>
</evidence>